<name>A0A445MRY3_9BACT</name>
<dbReference type="InterPro" id="IPR022885">
    <property type="entry name" value="NDH1_su_D/H"/>
</dbReference>
<comment type="catalytic activity">
    <reaction evidence="1">
        <text>a quinone + NADH + 5 H(+)(in) = a quinol + NAD(+) + 4 H(+)(out)</text>
        <dbReference type="Rhea" id="RHEA:57888"/>
        <dbReference type="ChEBI" id="CHEBI:15378"/>
        <dbReference type="ChEBI" id="CHEBI:24646"/>
        <dbReference type="ChEBI" id="CHEBI:57540"/>
        <dbReference type="ChEBI" id="CHEBI:57945"/>
        <dbReference type="ChEBI" id="CHEBI:132124"/>
    </reaction>
</comment>
<protein>
    <recommendedName>
        <fullName evidence="1">NADH-quinone oxidoreductase subunit D</fullName>
        <ecNumber evidence="1">7.1.1.-</ecNumber>
    </recommendedName>
    <alternativeName>
        <fullName evidence="1">NADH dehydrogenase I subunit D</fullName>
    </alternativeName>
    <alternativeName>
        <fullName evidence="1">NDH-1 subunit D</fullName>
    </alternativeName>
</protein>
<dbReference type="GO" id="GO:0005886">
    <property type="term" value="C:plasma membrane"/>
    <property type="evidence" value="ECO:0007669"/>
    <property type="project" value="UniProtKB-SubCell"/>
</dbReference>
<keyword evidence="1" id="KW-0472">Membrane</keyword>
<reference evidence="3" key="1">
    <citation type="submission" date="2018-01" db="EMBL/GenBank/DDBJ databases">
        <authorList>
            <person name="Regsiter A."/>
            <person name="William W."/>
        </authorList>
    </citation>
    <scope>NUCLEOTIDE SEQUENCE</scope>
    <source>
        <strain evidence="3">TRIP AH-1</strain>
    </source>
</reference>
<dbReference type="GO" id="GO:0048038">
    <property type="term" value="F:quinone binding"/>
    <property type="evidence" value="ECO:0007669"/>
    <property type="project" value="UniProtKB-KW"/>
</dbReference>
<comment type="subcellular location">
    <subcellularLocation>
        <location evidence="1">Cell membrane</location>
        <topology evidence="1">Peripheral membrane protein</topology>
        <orientation evidence="1">Cytoplasmic side</orientation>
    </subcellularLocation>
</comment>
<dbReference type="PANTHER" id="PTHR11993:SF10">
    <property type="entry name" value="NADH DEHYDROGENASE [UBIQUINONE] IRON-SULFUR PROTEIN 2, MITOCHONDRIAL"/>
    <property type="match status" value="1"/>
</dbReference>
<keyword evidence="3" id="KW-0560">Oxidoreductase</keyword>
<keyword evidence="1" id="KW-0830">Ubiquinone</keyword>
<dbReference type="GO" id="GO:0050136">
    <property type="term" value="F:NADH dehydrogenase (quinone) (non-electrogenic) activity"/>
    <property type="evidence" value="ECO:0007669"/>
    <property type="project" value="UniProtKB-UniRule"/>
</dbReference>
<dbReference type="HAMAP" id="MF_01358">
    <property type="entry name" value="NDH1_NuoD"/>
    <property type="match status" value="1"/>
</dbReference>
<sequence length="390" mass="44000">MLHTEREYSKLIAGDFYTHHMEPGPDDRTMILNMGPQHPSTHGVLRIVIEIDGEYILRAEPVLGYLHRMQEKMGELKTYLQYMPNMGRVDYLHALAWNWAYVGAVERLGGIEVPERAQYVRVITTELNRISSHLLWWGAFLLDLGAFTPILYAFDDREKILDLLQIPTGSRLTLCYFRPGGVVNDLTKDFIDGLREFIPHMRSRLPMYKGLVTDNIILRKRVEGVGIITEETCRRYGATGPVVRGSGLAYDVRRAEPYSVYDKFDFEIPTDKECDAMGRYNVRVAEIEQSLRIIEQALDAMPDGPHMVKGAPKVKWKAPAGESYFAVEGARGKIGVHVVSDGSNTPYRVKLRAPGFCNMSLFAEVARGVLIADAVAILGSLDLVIPELDR</sequence>
<organism evidence="3">
    <name type="scientific">uncultured Desulfobacterium sp</name>
    <dbReference type="NCBI Taxonomy" id="201089"/>
    <lineage>
        <taxon>Bacteria</taxon>
        <taxon>Pseudomonadati</taxon>
        <taxon>Thermodesulfobacteriota</taxon>
        <taxon>Desulfobacteria</taxon>
        <taxon>Desulfobacterales</taxon>
        <taxon>Desulfobacteriaceae</taxon>
        <taxon>Desulfobacterium</taxon>
        <taxon>environmental samples</taxon>
    </lineage>
</organism>
<evidence type="ECO:0000256" key="1">
    <source>
        <dbReference type="HAMAP-Rule" id="MF_01358"/>
    </source>
</evidence>
<comment type="subunit">
    <text evidence="1">NDH-1 is composed of 14 different subunits. Subunits NuoB, C, D, E, F, and G constitute the peripheral sector of the complex.</text>
</comment>
<dbReference type="EMBL" id="OJIN01000031">
    <property type="protein sequence ID" value="SPD72216.1"/>
    <property type="molecule type" value="Genomic_DNA"/>
</dbReference>
<gene>
    <name evidence="1 3" type="primary">nuoD</name>
    <name evidence="3" type="ORF">PITCH_A1260039</name>
</gene>
<dbReference type="GO" id="GO:0051287">
    <property type="term" value="F:NAD binding"/>
    <property type="evidence" value="ECO:0007669"/>
    <property type="project" value="InterPro"/>
</dbReference>
<accession>A0A445MRY3</accession>
<comment type="function">
    <text evidence="1">NDH-1 shuttles electrons from NADH, via FMN and iron-sulfur (Fe-S) centers, to quinones in the respiratory chain. The immediate electron acceptor for the enzyme in this species is believed to be ubiquinone. Couples the redox reaction to proton translocation (for every two electrons transferred, four hydrogen ions are translocated across the cytoplasmic membrane), and thus conserves the redox energy in a proton gradient.</text>
</comment>
<dbReference type="PANTHER" id="PTHR11993">
    <property type="entry name" value="NADH-UBIQUINONE OXIDOREDUCTASE 49 KDA SUBUNIT"/>
    <property type="match status" value="1"/>
</dbReference>
<evidence type="ECO:0000259" key="2">
    <source>
        <dbReference type="Pfam" id="PF00346"/>
    </source>
</evidence>
<keyword evidence="1" id="KW-0520">NAD</keyword>
<proteinExistence type="inferred from homology"/>
<dbReference type="InterPro" id="IPR029014">
    <property type="entry name" value="NiFe-Hase_large"/>
</dbReference>
<dbReference type="Pfam" id="PF00346">
    <property type="entry name" value="Complex1_49kDa"/>
    <property type="match status" value="1"/>
</dbReference>
<feature type="domain" description="NADH-quinone oxidoreductase subunit D" evidence="2">
    <location>
        <begin position="143"/>
        <end position="390"/>
    </location>
</feature>
<evidence type="ECO:0000313" key="3">
    <source>
        <dbReference type="EMBL" id="SPD72216.1"/>
    </source>
</evidence>
<dbReference type="InterPro" id="IPR001135">
    <property type="entry name" value="NADH_Q_OxRdtase_suD"/>
</dbReference>
<dbReference type="Gene3D" id="1.10.645.10">
    <property type="entry name" value="Cytochrome-c3 Hydrogenase, chain B"/>
    <property type="match status" value="1"/>
</dbReference>
<keyword evidence="1" id="KW-1003">Cell membrane</keyword>
<dbReference type="AlphaFoldDB" id="A0A445MRY3"/>
<keyword evidence="1" id="KW-0813">Transport</keyword>
<keyword evidence="1" id="KW-1278">Translocase</keyword>
<keyword evidence="1" id="KW-0874">Quinone</keyword>
<dbReference type="EC" id="7.1.1.-" evidence="1"/>
<dbReference type="NCBIfam" id="NF004739">
    <property type="entry name" value="PRK06075.1"/>
    <property type="match status" value="1"/>
</dbReference>
<dbReference type="SUPFAM" id="SSF56762">
    <property type="entry name" value="HydB/Nqo4-like"/>
    <property type="match status" value="1"/>
</dbReference>
<comment type="similarity">
    <text evidence="1">Belongs to the complex I 49 kDa subunit family.</text>
</comment>